<organism evidence="4 5">
    <name type="scientific">Mycena indigotica</name>
    <dbReference type="NCBI Taxonomy" id="2126181"/>
    <lineage>
        <taxon>Eukaryota</taxon>
        <taxon>Fungi</taxon>
        <taxon>Dikarya</taxon>
        <taxon>Basidiomycota</taxon>
        <taxon>Agaricomycotina</taxon>
        <taxon>Agaricomycetes</taxon>
        <taxon>Agaricomycetidae</taxon>
        <taxon>Agaricales</taxon>
        <taxon>Marasmiineae</taxon>
        <taxon>Mycenaceae</taxon>
        <taxon>Mycena</taxon>
    </lineage>
</organism>
<evidence type="ECO:0000256" key="1">
    <source>
        <dbReference type="ARBA" id="ARBA00022737"/>
    </source>
</evidence>
<evidence type="ECO:0000313" key="4">
    <source>
        <dbReference type="EMBL" id="KAF7301527.1"/>
    </source>
</evidence>
<evidence type="ECO:0000256" key="3">
    <source>
        <dbReference type="SAM" id="MobiDB-lite"/>
    </source>
</evidence>
<proteinExistence type="predicted"/>
<name>A0A8H6SNK3_9AGAR</name>
<dbReference type="InterPro" id="IPR051222">
    <property type="entry name" value="PPR/CCM1_RNA-binding"/>
</dbReference>
<dbReference type="Gene3D" id="1.25.40.10">
    <property type="entry name" value="Tetratricopeptide repeat domain"/>
    <property type="match status" value="2"/>
</dbReference>
<keyword evidence="5" id="KW-1185">Reference proteome</keyword>
<dbReference type="Proteomes" id="UP000636479">
    <property type="component" value="Unassembled WGS sequence"/>
</dbReference>
<feature type="compositionally biased region" description="Polar residues" evidence="3">
    <location>
        <begin position="36"/>
        <end position="48"/>
    </location>
</feature>
<reference evidence="4" key="1">
    <citation type="submission" date="2020-05" db="EMBL/GenBank/DDBJ databases">
        <title>Mycena genomes resolve the evolution of fungal bioluminescence.</title>
        <authorList>
            <person name="Tsai I.J."/>
        </authorList>
    </citation>
    <scope>NUCLEOTIDE SEQUENCE</scope>
    <source>
        <strain evidence="4">171206Taipei</strain>
    </source>
</reference>
<dbReference type="InterPro" id="IPR011990">
    <property type="entry name" value="TPR-like_helical_dom_sf"/>
</dbReference>
<evidence type="ECO:0008006" key="6">
    <source>
        <dbReference type="Google" id="ProtNLM"/>
    </source>
</evidence>
<accession>A0A8H6SNK3</accession>
<evidence type="ECO:0000256" key="2">
    <source>
        <dbReference type="PROSITE-ProRule" id="PRU00708"/>
    </source>
</evidence>
<dbReference type="EMBL" id="JACAZF010000006">
    <property type="protein sequence ID" value="KAF7301527.1"/>
    <property type="molecule type" value="Genomic_DNA"/>
</dbReference>
<protein>
    <recommendedName>
        <fullName evidence="6">Pentatricopeptide repeat protein</fullName>
    </recommendedName>
</protein>
<dbReference type="AlphaFoldDB" id="A0A8H6SNK3"/>
<dbReference type="RefSeq" id="XP_037219527.1">
    <property type="nucleotide sequence ID" value="XM_037363883.1"/>
</dbReference>
<dbReference type="OrthoDB" id="1908178at2759"/>
<evidence type="ECO:0000313" key="5">
    <source>
        <dbReference type="Proteomes" id="UP000636479"/>
    </source>
</evidence>
<dbReference type="GeneID" id="59346399"/>
<feature type="region of interest" description="Disordered" evidence="3">
    <location>
        <begin position="22"/>
        <end position="54"/>
    </location>
</feature>
<dbReference type="Pfam" id="PF13812">
    <property type="entry name" value="PPR_3"/>
    <property type="match status" value="1"/>
</dbReference>
<comment type="caution">
    <text evidence="4">The sequence shown here is derived from an EMBL/GenBank/DDBJ whole genome shotgun (WGS) entry which is preliminary data.</text>
</comment>
<dbReference type="PANTHER" id="PTHR47942">
    <property type="entry name" value="TETRATRICOPEPTIDE REPEAT (TPR)-LIKE SUPERFAMILY PROTEIN-RELATED"/>
    <property type="match status" value="1"/>
</dbReference>
<dbReference type="PROSITE" id="PS51375">
    <property type="entry name" value="PPR"/>
    <property type="match status" value="1"/>
</dbReference>
<keyword evidence="1" id="KW-0677">Repeat</keyword>
<feature type="repeat" description="PPR" evidence="2">
    <location>
        <begin position="311"/>
        <end position="345"/>
    </location>
</feature>
<sequence length="570" mass="64522">MLRAFSRGTVRNPTWLSQLRVNKSTKAQSEDAESSLPGTVNDPQNSSLAGGVTAHSPTQLSAHFSSPLVEPAPTFRIVQSSRGYPTGRPWRPLPVPIIHHQVFKHGRATLLSHNDEDAFEDLNLTILFDKEKSLQQGVDRVNWRRDLLRILGNTQSHSQGWKAYETLVSVPFPIPYPHLNRLVRLISLQRPKTQTLFSRLLHVLTIIHQSGRKLTTYQWNALIDNAGKGLRNARPADFQNAFNAFVDFVSARQPGTAILPNEADFDPGASSNILPDIRTYTTLINHAVERRDKVALEQTTSLLKASGMSPNRVSHLVLLKYYTKNGKLRDIRTVLERMSREGQELGLDGVNACLWAFSCHNRFDMVMKIYRLLRNNMVPETALGPNDIDSVSRSLADQHITIRSTMIPNKVTFTLTAQAAAYHGHLREALQAFTDMLSSENVEIGAPLYRVEDGNIVPSPYEPDLAMFRALFLGFYRHGVPSAPDHPGQHPWVLPVLNDMLDVFLALPKHIEPSRSTIYWLLVAFEKTSNQDMELLKTVWGRIRSHFREEWVNSRNIDQVQSRFFESKLP</sequence>
<dbReference type="InterPro" id="IPR002885">
    <property type="entry name" value="PPR_rpt"/>
</dbReference>
<gene>
    <name evidence="4" type="ORF">MIND_00718200</name>
</gene>